<evidence type="ECO:0000256" key="2">
    <source>
        <dbReference type="ARBA" id="ARBA00022741"/>
    </source>
</evidence>
<dbReference type="HOGENOM" id="CLU_077970_2_0_3"/>
<organism evidence="5 6">
    <name type="scientific">Allocoleopsis franciscana PCC 7113</name>
    <dbReference type="NCBI Taxonomy" id="1173027"/>
    <lineage>
        <taxon>Bacteria</taxon>
        <taxon>Bacillati</taxon>
        <taxon>Cyanobacteriota</taxon>
        <taxon>Cyanophyceae</taxon>
        <taxon>Coleofasciculales</taxon>
        <taxon>Coleofasciculaceae</taxon>
        <taxon>Allocoleopsis</taxon>
        <taxon>Allocoleopsis franciscana</taxon>
    </lineage>
</organism>
<dbReference type="Proteomes" id="UP000010471">
    <property type="component" value="Chromosome"/>
</dbReference>
<keyword evidence="6" id="KW-1185">Reference proteome</keyword>
<evidence type="ECO:0000313" key="6">
    <source>
        <dbReference type="Proteomes" id="UP000010471"/>
    </source>
</evidence>
<dbReference type="EMBL" id="CP003630">
    <property type="protein sequence ID" value="AFZ18764.1"/>
    <property type="molecule type" value="Genomic_DNA"/>
</dbReference>
<dbReference type="STRING" id="1173027.Mic7113_2991"/>
<evidence type="ECO:0000256" key="3">
    <source>
        <dbReference type="ARBA" id="ARBA00022801"/>
    </source>
</evidence>
<name>K9WG63_9CYAN</name>
<dbReference type="InterPro" id="IPR027417">
    <property type="entry name" value="P-loop_NTPase"/>
</dbReference>
<evidence type="ECO:0000256" key="1">
    <source>
        <dbReference type="ARBA" id="ARBA00005290"/>
    </source>
</evidence>
<dbReference type="GO" id="GO:0016787">
    <property type="term" value="F:hydrolase activity"/>
    <property type="evidence" value="ECO:0007669"/>
    <property type="project" value="UniProtKB-KW"/>
</dbReference>
<evidence type="ECO:0000256" key="4">
    <source>
        <dbReference type="ARBA" id="ARBA00023134"/>
    </source>
</evidence>
<dbReference type="SUPFAM" id="SSF52540">
    <property type="entry name" value="P-loop containing nucleoside triphosphate hydrolases"/>
    <property type="match status" value="1"/>
</dbReference>
<accession>K9WG63</accession>
<dbReference type="GO" id="GO:0005525">
    <property type="term" value="F:GTP binding"/>
    <property type="evidence" value="ECO:0007669"/>
    <property type="project" value="UniProtKB-KW"/>
</dbReference>
<reference evidence="5 6" key="1">
    <citation type="submission" date="2012-06" db="EMBL/GenBank/DDBJ databases">
        <title>Finished chromosome of genome of Microcoleus sp. PCC 7113.</title>
        <authorList>
            <consortium name="US DOE Joint Genome Institute"/>
            <person name="Gugger M."/>
            <person name="Coursin T."/>
            <person name="Rippka R."/>
            <person name="Tandeau De Marsac N."/>
            <person name="Huntemann M."/>
            <person name="Wei C.-L."/>
            <person name="Han J."/>
            <person name="Detter J.C."/>
            <person name="Han C."/>
            <person name="Tapia R."/>
            <person name="Chen A."/>
            <person name="Kyrpides N."/>
            <person name="Mavromatis K."/>
            <person name="Markowitz V."/>
            <person name="Szeto E."/>
            <person name="Ivanova N."/>
            <person name="Pagani I."/>
            <person name="Pati A."/>
            <person name="Goodwin L."/>
            <person name="Nordberg H.P."/>
            <person name="Cantor M.N."/>
            <person name="Hua S.X."/>
            <person name="Woyke T."/>
            <person name="Kerfeld C.A."/>
        </authorList>
    </citation>
    <scope>NUCLEOTIDE SEQUENCE [LARGE SCALE GENOMIC DNA]</scope>
    <source>
        <strain evidence="5 6">PCC 7113</strain>
    </source>
</reference>
<keyword evidence="3" id="KW-0378">Hydrolase</keyword>
<dbReference type="Gene3D" id="3.40.50.300">
    <property type="entry name" value="P-loop containing nucleotide triphosphate hydrolases"/>
    <property type="match status" value="1"/>
</dbReference>
<proteinExistence type="inferred from homology"/>
<dbReference type="InterPro" id="IPR004130">
    <property type="entry name" value="Gpn"/>
</dbReference>
<keyword evidence="2" id="KW-0547">Nucleotide-binding</keyword>
<dbReference type="RefSeq" id="WP_015182913.1">
    <property type="nucleotide sequence ID" value="NC_019738.1"/>
</dbReference>
<dbReference type="CDD" id="cd00882">
    <property type="entry name" value="Ras_like_GTPase"/>
    <property type="match status" value="1"/>
</dbReference>
<dbReference type="eggNOG" id="COG2229">
    <property type="taxonomic scope" value="Bacteria"/>
</dbReference>
<evidence type="ECO:0000313" key="5">
    <source>
        <dbReference type="EMBL" id="AFZ18764.1"/>
    </source>
</evidence>
<dbReference type="KEGG" id="mic:Mic7113_2991"/>
<dbReference type="PATRIC" id="fig|1173027.3.peg.3293"/>
<protein>
    <submittedName>
        <fullName evidence="5">Putative GTPase</fullName>
    </submittedName>
</protein>
<dbReference type="AlphaFoldDB" id="K9WG63"/>
<dbReference type="InterPro" id="IPR052705">
    <property type="entry name" value="Gliding_Motility_GTPase"/>
</dbReference>
<dbReference type="OrthoDB" id="4319884at2"/>
<dbReference type="PANTHER" id="PTHR42708">
    <property type="entry name" value="ATP/GTP-BINDING PROTEIN-RELATED"/>
    <property type="match status" value="1"/>
</dbReference>
<sequence>MKTMRLVVAGSVGAGKSTFVRTLSEIEVVDTDRTATDGTALFKPETTVALDFGRLVLGPNMDLHIYGTPGQARFDFMWDLLIQNAHCYILLVAANRPNDVNYAREIVSFISDRVQIPMIIGLTHLDCPGALTSEEILTNLGYDIHDKNRPPVVNINPNDRTTVLEAMVVLMALVVAHSNVKLSHTPEKR</sequence>
<keyword evidence="4" id="KW-0342">GTP-binding</keyword>
<gene>
    <name evidence="5" type="ORF">Mic7113_2991</name>
</gene>
<dbReference type="Pfam" id="PF03029">
    <property type="entry name" value="ATP_bind_1"/>
    <property type="match status" value="1"/>
</dbReference>
<comment type="similarity">
    <text evidence="1">Belongs to the GPN-loop GTPase family.</text>
</comment>
<dbReference type="PANTHER" id="PTHR42708:SF1">
    <property type="entry name" value="GLIDING MOTILITY PROTEIN MGLA"/>
    <property type="match status" value="1"/>
</dbReference>